<dbReference type="PANTHER" id="PTHR43179">
    <property type="entry name" value="RHAMNOSYLTRANSFERASE WBBL"/>
    <property type="match status" value="1"/>
</dbReference>
<dbReference type="InterPro" id="IPR001173">
    <property type="entry name" value="Glyco_trans_2-like"/>
</dbReference>
<keyword evidence="5" id="KW-1133">Transmembrane helix</keyword>
<evidence type="ECO:0000313" key="8">
    <source>
        <dbReference type="Proteomes" id="UP000018296"/>
    </source>
</evidence>
<sequence length="341" mass="39512">MCCQHFKTHLICEVWDVQTFIIILNWNGWKDTRECVKSILLNDNENYQIIIVDNKSTDDSVSQLKHFIMNEIEGVSIEEYIADSERNFKRINHENSPNKKSIVFIQSYKNLGYAGGNNLGLLFASKSNMNSAKLILNNDTTVNSDFISNVEQTISKNIQISLLGFPALDYNNHQSVEVYYVKDRQLWGVQKVTELDGKKDQHLIECESLGGHAMLITPLSPEQFLPEEFFLYCEESEFCQRVNKKGGKIYLSLETPVFHKHSGTVGLNSPLQVYYYNRNILYYMRANRQWYVFLLFYLLKLSKSCIVILKYLIKGNYIHAKALLKANIDFIAGKRGKQWVN</sequence>
<comment type="similarity">
    <text evidence="2">Belongs to the glycosyltransferase 2 family.</text>
</comment>
<keyword evidence="4" id="KW-0808">Transferase</keyword>
<keyword evidence="5" id="KW-0472">Membrane</keyword>
<dbReference type="Gene3D" id="3.90.550.10">
    <property type="entry name" value="Spore Coat Polysaccharide Biosynthesis Protein SpsA, Chain A"/>
    <property type="match status" value="1"/>
</dbReference>
<proteinExistence type="inferred from homology"/>
<evidence type="ECO:0000259" key="6">
    <source>
        <dbReference type="Pfam" id="PF00535"/>
    </source>
</evidence>
<dbReference type="Pfam" id="PF00535">
    <property type="entry name" value="Glycos_transf_2"/>
    <property type="match status" value="1"/>
</dbReference>
<dbReference type="STRING" id="1395513.P343_05870"/>
<accession>V6IZ12</accession>
<protein>
    <recommendedName>
        <fullName evidence="6">Glycosyltransferase 2-like domain-containing protein</fullName>
    </recommendedName>
</protein>
<dbReference type="AlphaFoldDB" id="V6IZ12"/>
<gene>
    <name evidence="7" type="ORF">P343_05870</name>
</gene>
<name>V6IZ12_9BACL</name>
<dbReference type="OrthoDB" id="9771846at2"/>
<keyword evidence="5" id="KW-0812">Transmembrane</keyword>
<organism evidence="7 8">
    <name type="scientific">Sporolactobacillus laevolacticus DSM 442</name>
    <dbReference type="NCBI Taxonomy" id="1395513"/>
    <lineage>
        <taxon>Bacteria</taxon>
        <taxon>Bacillati</taxon>
        <taxon>Bacillota</taxon>
        <taxon>Bacilli</taxon>
        <taxon>Bacillales</taxon>
        <taxon>Sporolactobacillaceae</taxon>
        <taxon>Sporolactobacillus</taxon>
    </lineage>
</organism>
<feature type="transmembrane region" description="Helical" evidence="5">
    <location>
        <begin position="290"/>
        <end position="313"/>
    </location>
</feature>
<dbReference type="PATRIC" id="fig|1395513.3.peg.1199"/>
<dbReference type="SUPFAM" id="SSF53448">
    <property type="entry name" value="Nucleotide-diphospho-sugar transferases"/>
    <property type="match status" value="1"/>
</dbReference>
<reference evidence="7 8" key="1">
    <citation type="journal article" date="2013" name="Genome Announc.">
        <title>Genome Sequence of Sporolactobacillus laevolacticus DSM442, an Efficient Polymer-Grade D-Lactate Producer from Agricultural Waste Cottonseed as a Nitrogen Source.</title>
        <authorList>
            <person name="Wang H."/>
            <person name="Wang L."/>
            <person name="Ju J."/>
            <person name="Yu B."/>
            <person name="Ma Y."/>
        </authorList>
    </citation>
    <scope>NUCLEOTIDE SEQUENCE [LARGE SCALE GENOMIC DNA]</scope>
    <source>
        <strain evidence="7 8">DSM 442</strain>
    </source>
</reference>
<dbReference type="eggNOG" id="COG1216">
    <property type="taxonomic scope" value="Bacteria"/>
</dbReference>
<keyword evidence="3" id="KW-0328">Glycosyltransferase</keyword>
<comment type="pathway">
    <text evidence="1">Cell wall biogenesis; cell wall polysaccharide biosynthesis.</text>
</comment>
<dbReference type="PANTHER" id="PTHR43179:SF12">
    <property type="entry name" value="GALACTOFURANOSYLTRANSFERASE GLFT2"/>
    <property type="match status" value="1"/>
</dbReference>
<dbReference type="EMBL" id="AWTC01000004">
    <property type="protein sequence ID" value="EST12763.1"/>
    <property type="molecule type" value="Genomic_DNA"/>
</dbReference>
<evidence type="ECO:0000313" key="7">
    <source>
        <dbReference type="EMBL" id="EST12763.1"/>
    </source>
</evidence>
<evidence type="ECO:0000256" key="4">
    <source>
        <dbReference type="ARBA" id="ARBA00022679"/>
    </source>
</evidence>
<feature type="domain" description="Glycosyltransferase 2-like" evidence="6">
    <location>
        <begin position="21"/>
        <end position="68"/>
    </location>
</feature>
<evidence type="ECO:0000256" key="2">
    <source>
        <dbReference type="ARBA" id="ARBA00006739"/>
    </source>
</evidence>
<keyword evidence="8" id="KW-1185">Reference proteome</keyword>
<evidence type="ECO:0000256" key="3">
    <source>
        <dbReference type="ARBA" id="ARBA00022676"/>
    </source>
</evidence>
<evidence type="ECO:0000256" key="5">
    <source>
        <dbReference type="SAM" id="Phobius"/>
    </source>
</evidence>
<dbReference type="GO" id="GO:0016757">
    <property type="term" value="F:glycosyltransferase activity"/>
    <property type="evidence" value="ECO:0007669"/>
    <property type="project" value="UniProtKB-KW"/>
</dbReference>
<comment type="caution">
    <text evidence="7">The sequence shown here is derived from an EMBL/GenBank/DDBJ whole genome shotgun (WGS) entry which is preliminary data.</text>
</comment>
<dbReference type="Proteomes" id="UP000018296">
    <property type="component" value="Unassembled WGS sequence"/>
</dbReference>
<evidence type="ECO:0000256" key="1">
    <source>
        <dbReference type="ARBA" id="ARBA00004776"/>
    </source>
</evidence>
<dbReference type="InterPro" id="IPR029044">
    <property type="entry name" value="Nucleotide-diphossugar_trans"/>
</dbReference>